<evidence type="ECO:0000313" key="2">
    <source>
        <dbReference type="Ensembl" id="ENSSSCP00040020332.1"/>
    </source>
</evidence>
<keyword evidence="1" id="KW-0472">Membrane</keyword>
<protein>
    <submittedName>
        <fullName evidence="2">Uncharacterized protein</fullName>
    </submittedName>
</protein>
<dbReference type="Proteomes" id="UP000694726">
    <property type="component" value="Unplaced"/>
</dbReference>
<reference evidence="2" key="1">
    <citation type="submission" date="2025-05" db="UniProtKB">
        <authorList>
            <consortium name="Ensembl"/>
        </authorList>
    </citation>
    <scope>IDENTIFICATION</scope>
</reference>
<sequence length="135" mass="15661">MSMQVHVCFLRKALSGYMPKSGIAGSYGSSMYRLLRYLHTVLHSGYTSLHSHQQCRRVPFSPHPLWHLLFVDLLMMAILTGVRWYLVVDLICISLIIRDVEHFFHVLIGHLYIFLGKMSIQIFAHFSIGCWVFCC</sequence>
<name>A0A8D1ECN9_PIG</name>
<organism evidence="2 3">
    <name type="scientific">Sus scrofa</name>
    <name type="common">Pig</name>
    <dbReference type="NCBI Taxonomy" id="9823"/>
    <lineage>
        <taxon>Eukaryota</taxon>
        <taxon>Metazoa</taxon>
        <taxon>Chordata</taxon>
        <taxon>Craniata</taxon>
        <taxon>Vertebrata</taxon>
        <taxon>Euteleostomi</taxon>
        <taxon>Mammalia</taxon>
        <taxon>Eutheria</taxon>
        <taxon>Laurasiatheria</taxon>
        <taxon>Artiodactyla</taxon>
        <taxon>Suina</taxon>
        <taxon>Suidae</taxon>
        <taxon>Sus</taxon>
    </lineage>
</organism>
<feature type="transmembrane region" description="Helical" evidence="1">
    <location>
        <begin position="65"/>
        <end position="86"/>
    </location>
</feature>
<dbReference type="Proteomes" id="UP000694722">
    <property type="component" value="Unplaced"/>
</dbReference>
<dbReference type="Proteomes" id="UP000694570">
    <property type="component" value="Unplaced"/>
</dbReference>
<proteinExistence type="predicted"/>
<evidence type="ECO:0000313" key="3">
    <source>
        <dbReference type="Proteomes" id="UP000694722"/>
    </source>
</evidence>
<keyword evidence="1" id="KW-1133">Transmembrane helix</keyword>
<dbReference type="Ensembl" id="ENSSSCT00030064857.1">
    <property type="protein sequence ID" value="ENSSSCP00030029631.1"/>
    <property type="gene ID" value="ENSSSCG00030046515.1"/>
</dbReference>
<dbReference type="AlphaFoldDB" id="A0A8D1ECN9"/>
<dbReference type="Ensembl" id="ENSSSCT00040048791.1">
    <property type="protein sequence ID" value="ENSSSCP00040020332.1"/>
    <property type="gene ID" value="ENSSSCG00040036422.1"/>
</dbReference>
<evidence type="ECO:0000256" key="1">
    <source>
        <dbReference type="SAM" id="Phobius"/>
    </source>
</evidence>
<accession>A0A8D1ECN9</accession>
<keyword evidence="1" id="KW-0812">Transmembrane</keyword>
<dbReference type="Ensembl" id="ENSSSCT00015036231.1">
    <property type="protein sequence ID" value="ENSSSCP00015014430.1"/>
    <property type="gene ID" value="ENSSSCG00015027308.1"/>
</dbReference>
<feature type="transmembrane region" description="Helical" evidence="1">
    <location>
        <begin position="106"/>
        <end position="134"/>
    </location>
</feature>